<evidence type="ECO:0000313" key="9">
    <source>
        <dbReference type="EMBL" id="PVU91710.1"/>
    </source>
</evidence>
<evidence type="ECO:0000256" key="3">
    <source>
        <dbReference type="ARBA" id="ARBA00006484"/>
    </source>
</evidence>
<proteinExistence type="inferred from homology"/>
<dbReference type="PANTHER" id="PTHR42808">
    <property type="entry name" value="HYDROXYSTEROID DEHYDROGENASE-LIKE PROTEIN 2"/>
    <property type="match status" value="1"/>
</dbReference>
<dbReference type="GO" id="GO:0005777">
    <property type="term" value="C:peroxisome"/>
    <property type="evidence" value="ECO:0007669"/>
    <property type="project" value="UniProtKB-SubCell"/>
</dbReference>
<dbReference type="InterPro" id="IPR002347">
    <property type="entry name" value="SDR_fam"/>
</dbReference>
<keyword evidence="5" id="KW-0560">Oxidoreductase</keyword>
<sequence length="296" mass="32729">MVKGSLKNKVLFITGASRGIGFEIALRAARDGAKIAIVAKTTTAHPTLPGTIYTAAKDIEEAGGEALPIACDIRDEKQLEKAYEETVKRFGGIDIVVSNELYDYLASAVYMGDTETTPVSRFDLMHQINVRGTWLVAKLAIKHLKKAENPHILIASPPINLDKIGWNVAYTISKYGMSMIALGLSQELEKYNIAVNSIWPVAPIETAALKITDPSKKRRFTRTPEIMADAVHHILCQDSKTVTGNLYMDEAVLREAGQTEFEKYNYIKDVGIDQLSPSFFLTKEQIADVTNTRPKL</sequence>
<gene>
    <name evidence="9" type="ORF">BB559_004004</name>
</gene>
<dbReference type="InterPro" id="IPR036291">
    <property type="entry name" value="NAD(P)-bd_dom_sf"/>
</dbReference>
<evidence type="ECO:0000256" key="4">
    <source>
        <dbReference type="ARBA" id="ARBA00022857"/>
    </source>
</evidence>
<dbReference type="GO" id="GO:0005739">
    <property type="term" value="C:mitochondrion"/>
    <property type="evidence" value="ECO:0007669"/>
    <property type="project" value="UniProtKB-SubCell"/>
</dbReference>
<comment type="subcellular location">
    <subcellularLocation>
        <location evidence="1">Mitochondrion</location>
    </subcellularLocation>
    <subcellularLocation>
        <location evidence="2">Peroxisome</location>
    </subcellularLocation>
</comment>
<evidence type="ECO:0000256" key="6">
    <source>
        <dbReference type="ARBA" id="ARBA00023128"/>
    </source>
</evidence>
<accession>A0A2T9YHB3</accession>
<comment type="similarity">
    <text evidence="3">Belongs to the short-chain dehydrogenases/reductases (SDR) family.</text>
</comment>
<dbReference type="Proteomes" id="UP000245699">
    <property type="component" value="Unassembled WGS sequence"/>
</dbReference>
<evidence type="ECO:0000256" key="1">
    <source>
        <dbReference type="ARBA" id="ARBA00004173"/>
    </source>
</evidence>
<dbReference type="PROSITE" id="PS00061">
    <property type="entry name" value="ADH_SHORT"/>
    <property type="match status" value="1"/>
</dbReference>
<name>A0A2T9YHB3_9FUNG</name>
<protein>
    <recommendedName>
        <fullName evidence="8">Hydroxysteroid dehydrogenase-like protein 2</fullName>
    </recommendedName>
</protein>
<dbReference type="SUPFAM" id="SSF51735">
    <property type="entry name" value="NAD(P)-binding Rossmann-fold domains"/>
    <property type="match status" value="1"/>
</dbReference>
<evidence type="ECO:0000256" key="7">
    <source>
        <dbReference type="ARBA" id="ARBA00023140"/>
    </source>
</evidence>
<dbReference type="OrthoDB" id="5327538at2759"/>
<dbReference type="NCBIfam" id="NF006133">
    <property type="entry name" value="PRK08278.1"/>
    <property type="match status" value="1"/>
</dbReference>
<keyword evidence="6" id="KW-0496">Mitochondrion</keyword>
<dbReference type="Pfam" id="PF00106">
    <property type="entry name" value="adh_short"/>
    <property type="match status" value="1"/>
</dbReference>
<keyword evidence="7" id="KW-0576">Peroxisome</keyword>
<dbReference type="FunFam" id="3.40.50.720:FF:000301">
    <property type="entry name" value="Hydroxysteroid dehydrogenase like 2"/>
    <property type="match status" value="1"/>
</dbReference>
<dbReference type="AlphaFoldDB" id="A0A2T9YHB3"/>
<dbReference type="InterPro" id="IPR051935">
    <property type="entry name" value="HSDL2"/>
</dbReference>
<evidence type="ECO:0000256" key="5">
    <source>
        <dbReference type="ARBA" id="ARBA00023002"/>
    </source>
</evidence>
<keyword evidence="10" id="KW-1185">Reference proteome</keyword>
<dbReference type="GO" id="GO:0016491">
    <property type="term" value="F:oxidoreductase activity"/>
    <property type="evidence" value="ECO:0007669"/>
    <property type="project" value="UniProtKB-KW"/>
</dbReference>
<dbReference type="PANTHER" id="PTHR42808:SF3">
    <property type="entry name" value="HYDROXYSTEROID DEHYDROGENASE-LIKE PROTEIN 2"/>
    <property type="match status" value="1"/>
</dbReference>
<comment type="caution">
    <text evidence="9">The sequence shown here is derived from an EMBL/GenBank/DDBJ whole genome shotgun (WGS) entry which is preliminary data.</text>
</comment>
<evidence type="ECO:0000256" key="8">
    <source>
        <dbReference type="ARBA" id="ARBA00040243"/>
    </source>
</evidence>
<dbReference type="InterPro" id="IPR020904">
    <property type="entry name" value="Sc_DH/Rdtase_CS"/>
</dbReference>
<keyword evidence="4" id="KW-0521">NADP</keyword>
<reference evidence="9 10" key="1">
    <citation type="journal article" date="2018" name="MBio">
        <title>Comparative Genomics Reveals the Core Gene Toolbox for the Fungus-Insect Symbiosis.</title>
        <authorList>
            <person name="Wang Y."/>
            <person name="Stata M."/>
            <person name="Wang W."/>
            <person name="Stajich J.E."/>
            <person name="White M.M."/>
            <person name="Moncalvo J.M."/>
        </authorList>
    </citation>
    <scope>NUCLEOTIDE SEQUENCE [LARGE SCALE GENOMIC DNA]</scope>
    <source>
        <strain evidence="9 10">AUS-77-4</strain>
    </source>
</reference>
<dbReference type="EMBL" id="MBFT01000400">
    <property type="protein sequence ID" value="PVU91710.1"/>
    <property type="molecule type" value="Genomic_DNA"/>
</dbReference>
<dbReference type="Gene3D" id="3.40.50.720">
    <property type="entry name" value="NAD(P)-binding Rossmann-like Domain"/>
    <property type="match status" value="1"/>
</dbReference>
<evidence type="ECO:0000256" key="2">
    <source>
        <dbReference type="ARBA" id="ARBA00004275"/>
    </source>
</evidence>
<dbReference type="PRINTS" id="PR00081">
    <property type="entry name" value="GDHRDH"/>
</dbReference>
<organism evidence="9 10">
    <name type="scientific">Furculomyces boomerangus</name>
    <dbReference type="NCBI Taxonomy" id="61424"/>
    <lineage>
        <taxon>Eukaryota</taxon>
        <taxon>Fungi</taxon>
        <taxon>Fungi incertae sedis</taxon>
        <taxon>Zoopagomycota</taxon>
        <taxon>Kickxellomycotina</taxon>
        <taxon>Harpellomycetes</taxon>
        <taxon>Harpellales</taxon>
        <taxon>Harpellaceae</taxon>
        <taxon>Furculomyces</taxon>
    </lineage>
</organism>
<dbReference type="STRING" id="61424.A0A2T9YHB3"/>
<evidence type="ECO:0000313" key="10">
    <source>
        <dbReference type="Proteomes" id="UP000245699"/>
    </source>
</evidence>